<dbReference type="EMBL" id="JBBPCC010000013">
    <property type="protein sequence ID" value="MEK8130264.1"/>
    <property type="molecule type" value="Genomic_DNA"/>
</dbReference>
<keyword evidence="2" id="KW-1185">Reference proteome</keyword>
<sequence>MEHDFKEPKKINKGKIIDEIGDINQKWWKQRNDPALLKRFSDLCMQLSAKSPEVAESGLVVLRDWLLTNNCSYKRIHRYHVQMTIGDHMVDLKLNYHDFEFYLFFNDKMEKVCTSIGEVRKWLEERFKLPSAHLLLE</sequence>
<dbReference type="RefSeq" id="WP_341417388.1">
    <property type="nucleotide sequence ID" value="NZ_JBBPCC010000013.1"/>
</dbReference>
<evidence type="ECO:0000313" key="2">
    <source>
        <dbReference type="Proteomes" id="UP001469365"/>
    </source>
</evidence>
<evidence type="ECO:0000313" key="1">
    <source>
        <dbReference type="EMBL" id="MEK8130264.1"/>
    </source>
</evidence>
<proteinExistence type="predicted"/>
<gene>
    <name evidence="1" type="ORF">WMW72_20360</name>
</gene>
<dbReference type="Proteomes" id="UP001469365">
    <property type="component" value="Unassembled WGS sequence"/>
</dbReference>
<name>A0ABU9DN13_9BACL</name>
<protein>
    <submittedName>
        <fullName evidence="1">Uncharacterized protein</fullName>
    </submittedName>
</protein>
<organism evidence="1 2">
    <name type="scientific">Paenibacillus filicis</name>
    <dbReference type="NCBI Taxonomy" id="669464"/>
    <lineage>
        <taxon>Bacteria</taxon>
        <taxon>Bacillati</taxon>
        <taxon>Bacillota</taxon>
        <taxon>Bacilli</taxon>
        <taxon>Bacillales</taxon>
        <taxon>Paenibacillaceae</taxon>
        <taxon>Paenibacillus</taxon>
    </lineage>
</organism>
<comment type="caution">
    <text evidence="1">The sequence shown here is derived from an EMBL/GenBank/DDBJ whole genome shotgun (WGS) entry which is preliminary data.</text>
</comment>
<accession>A0ABU9DN13</accession>
<reference evidence="1 2" key="1">
    <citation type="submission" date="2024-04" db="EMBL/GenBank/DDBJ databases">
        <title>draft genome sequnece of Paenibacillus filicis.</title>
        <authorList>
            <person name="Kim D.-U."/>
        </authorList>
    </citation>
    <scope>NUCLEOTIDE SEQUENCE [LARGE SCALE GENOMIC DNA]</scope>
    <source>
        <strain evidence="1 2">KACC14197</strain>
    </source>
</reference>